<name>A0A074LCY7_9BACT</name>
<protein>
    <recommendedName>
        <fullName evidence="1">Knr4/Smi1-like domain-containing protein</fullName>
    </recommendedName>
</protein>
<proteinExistence type="predicted"/>
<dbReference type="AlphaFoldDB" id="A0A074LCY7"/>
<dbReference type="OrthoDB" id="1030979at2"/>
<dbReference type="RefSeq" id="WP_035079990.1">
    <property type="nucleotide sequence ID" value="NZ_JMIH01000052.1"/>
</dbReference>
<keyword evidence="3" id="KW-1185">Reference proteome</keyword>
<feature type="domain" description="Knr4/Smi1-like" evidence="1">
    <location>
        <begin position="49"/>
        <end position="169"/>
    </location>
</feature>
<evidence type="ECO:0000313" key="3">
    <source>
        <dbReference type="Proteomes" id="UP000027821"/>
    </source>
</evidence>
<dbReference type="STRING" id="1048983.EL17_24050"/>
<dbReference type="SUPFAM" id="SSF160631">
    <property type="entry name" value="SMI1/KNR4-like"/>
    <property type="match status" value="1"/>
</dbReference>
<organism evidence="2 3">
    <name type="scientific">Anditalea andensis</name>
    <dbReference type="NCBI Taxonomy" id="1048983"/>
    <lineage>
        <taxon>Bacteria</taxon>
        <taxon>Pseudomonadati</taxon>
        <taxon>Bacteroidota</taxon>
        <taxon>Cytophagia</taxon>
        <taxon>Cytophagales</taxon>
        <taxon>Cytophagaceae</taxon>
        <taxon>Anditalea</taxon>
    </lineage>
</organism>
<reference evidence="2 3" key="1">
    <citation type="submission" date="2014-04" db="EMBL/GenBank/DDBJ databases">
        <title>Characterization and application of a salt tolerant electro-active bacterium.</title>
        <authorList>
            <person name="Yang L."/>
            <person name="Wei S."/>
            <person name="Tay Q.X.M."/>
        </authorList>
    </citation>
    <scope>NUCLEOTIDE SEQUENCE [LARGE SCALE GENOMIC DNA]</scope>
    <source>
        <strain evidence="2 3">LY1</strain>
    </source>
</reference>
<dbReference type="eggNOG" id="ENOG50328IV">
    <property type="taxonomic scope" value="Bacteria"/>
</dbReference>
<dbReference type="Gene3D" id="3.40.1580.10">
    <property type="entry name" value="SMI1/KNR4-like"/>
    <property type="match status" value="1"/>
</dbReference>
<evidence type="ECO:0000259" key="1">
    <source>
        <dbReference type="Pfam" id="PF09346"/>
    </source>
</evidence>
<comment type="caution">
    <text evidence="2">The sequence shown here is derived from an EMBL/GenBank/DDBJ whole genome shotgun (WGS) entry which is preliminary data.</text>
</comment>
<dbReference type="Pfam" id="PF09346">
    <property type="entry name" value="SMI1_KNR4"/>
    <property type="match status" value="1"/>
</dbReference>
<accession>A0A074LCY7</accession>
<dbReference type="InterPro" id="IPR037883">
    <property type="entry name" value="Knr4/Smi1-like_sf"/>
</dbReference>
<dbReference type="InterPro" id="IPR018958">
    <property type="entry name" value="Knr4/Smi1-like_dom"/>
</dbReference>
<evidence type="ECO:0000313" key="2">
    <source>
        <dbReference type="EMBL" id="KEO71622.1"/>
    </source>
</evidence>
<sequence>MMQNYSEIHNLVFKFENLGTHVAENGAILIGKAPFLGREAWLNKIYPSLTHEEILELETSLNQRLPVELKSLLNEFSNGLNILSSTLSIYGLRKQLGRSIEASRQPFSILTPNKLERPSDSKDSFLFIGGYNWDGSLLYIDIETSKIHCCTSESANSKFCWKTLDEMLISEIKRLYTLFDENGKELKEGTKTIPY</sequence>
<gene>
    <name evidence="2" type="ORF">EL17_24050</name>
</gene>
<dbReference type="EMBL" id="JMIH01000052">
    <property type="protein sequence ID" value="KEO71622.1"/>
    <property type="molecule type" value="Genomic_DNA"/>
</dbReference>
<dbReference type="Proteomes" id="UP000027821">
    <property type="component" value="Unassembled WGS sequence"/>
</dbReference>